<keyword evidence="2" id="KW-1185">Reference proteome</keyword>
<protein>
    <submittedName>
        <fullName evidence="3">Transposase</fullName>
    </submittedName>
</protein>
<reference evidence="1 2" key="2">
    <citation type="submission" date="2018-10" db="EMBL/GenBank/DDBJ databases">
        <authorList>
            <consortium name="Pathogen Informatics"/>
        </authorList>
    </citation>
    <scope>NUCLEOTIDE SEQUENCE [LARGE SCALE GENOMIC DNA]</scope>
</reference>
<dbReference type="Proteomes" id="UP000267029">
    <property type="component" value="Unassembled WGS sequence"/>
</dbReference>
<organism evidence="3">
    <name type="scientific">Mesocestoides corti</name>
    <name type="common">Flatworm</name>
    <dbReference type="NCBI Taxonomy" id="53468"/>
    <lineage>
        <taxon>Eukaryota</taxon>
        <taxon>Metazoa</taxon>
        <taxon>Spiralia</taxon>
        <taxon>Lophotrochozoa</taxon>
        <taxon>Platyhelminthes</taxon>
        <taxon>Cestoda</taxon>
        <taxon>Eucestoda</taxon>
        <taxon>Cyclophyllidea</taxon>
        <taxon>Mesocestoididae</taxon>
        <taxon>Mesocestoides</taxon>
    </lineage>
</organism>
<evidence type="ECO:0000313" key="3">
    <source>
        <dbReference type="WBParaSite" id="MCOS_0000207801-mRNA-1"/>
    </source>
</evidence>
<gene>
    <name evidence="1" type="ORF">MCOS_LOCUS2079</name>
</gene>
<dbReference type="EMBL" id="UXSR01000313">
    <property type="protein sequence ID" value="VDD76076.1"/>
    <property type="molecule type" value="Genomic_DNA"/>
</dbReference>
<sequence>MRRENQLPGAFEDCLVQWRPEHRVSPRTQTIQVTRRKKVPFAVLFIEQKAPTARQLRVHQRLMAEVLKKRTREAAMINCDGADIHGKGTFT</sequence>
<dbReference type="WBParaSite" id="MCOS_0000207801-mRNA-1">
    <property type="protein sequence ID" value="MCOS_0000207801-mRNA-1"/>
    <property type="gene ID" value="MCOS_0000207801"/>
</dbReference>
<proteinExistence type="predicted"/>
<name>A0A0R3U5R7_MESCO</name>
<accession>A0A0R3U5R7</accession>
<dbReference type="AlphaFoldDB" id="A0A0R3U5R7"/>
<evidence type="ECO:0000313" key="1">
    <source>
        <dbReference type="EMBL" id="VDD76076.1"/>
    </source>
</evidence>
<reference evidence="3" key="1">
    <citation type="submission" date="2017-02" db="UniProtKB">
        <authorList>
            <consortium name="WormBaseParasite"/>
        </authorList>
    </citation>
    <scope>IDENTIFICATION</scope>
</reference>
<evidence type="ECO:0000313" key="2">
    <source>
        <dbReference type="Proteomes" id="UP000267029"/>
    </source>
</evidence>